<evidence type="ECO:0000313" key="2">
    <source>
        <dbReference type="EMBL" id="KAF9579852.1"/>
    </source>
</evidence>
<feature type="transmembrane region" description="Helical" evidence="1">
    <location>
        <begin position="109"/>
        <end position="126"/>
    </location>
</feature>
<feature type="non-terminal residue" evidence="2">
    <location>
        <position position="1"/>
    </location>
</feature>
<reference evidence="2" key="1">
    <citation type="journal article" date="2020" name="Fungal Divers.">
        <title>Resolving the Mortierellaceae phylogeny through synthesis of multi-gene phylogenetics and phylogenomics.</title>
        <authorList>
            <person name="Vandepol N."/>
            <person name="Liber J."/>
            <person name="Desiro A."/>
            <person name="Na H."/>
            <person name="Kennedy M."/>
            <person name="Barry K."/>
            <person name="Grigoriev I.V."/>
            <person name="Miller A.N."/>
            <person name="O'Donnell K."/>
            <person name="Stajich J.E."/>
            <person name="Bonito G."/>
        </authorList>
    </citation>
    <scope>NUCLEOTIDE SEQUENCE</scope>
    <source>
        <strain evidence="2">KOD1015</strain>
    </source>
</reference>
<keyword evidence="1" id="KW-1133">Transmembrane helix</keyword>
<protein>
    <submittedName>
        <fullName evidence="2">Uncharacterized protein</fullName>
    </submittedName>
</protein>
<evidence type="ECO:0000256" key="1">
    <source>
        <dbReference type="SAM" id="Phobius"/>
    </source>
</evidence>
<feature type="transmembrane region" description="Helical" evidence="1">
    <location>
        <begin position="133"/>
        <end position="152"/>
    </location>
</feature>
<name>A0A9P6KCM6_9FUNG</name>
<keyword evidence="1" id="KW-0812">Transmembrane</keyword>
<sequence length="175" mass="19525">ERLQNTNFTVIQHGDKKYLKLFSPTLVESPVSYLSTKQLTEDKTMWEDGPDAAFQKQLEMERREANKARSRQHLRGLVLGLFLGGLLNLLALQQAAAKVSIPGQITRHDSSPLVILMIMINCAAIFRSGTRCMMSATAACVAVLVCFVTYTMHQTRRPSDFRVYARSVPPTPSAP</sequence>
<dbReference type="OrthoDB" id="2433079at2759"/>
<evidence type="ECO:0000313" key="3">
    <source>
        <dbReference type="Proteomes" id="UP000780801"/>
    </source>
</evidence>
<feature type="transmembrane region" description="Helical" evidence="1">
    <location>
        <begin position="77"/>
        <end position="97"/>
    </location>
</feature>
<keyword evidence="3" id="KW-1185">Reference proteome</keyword>
<dbReference type="AlphaFoldDB" id="A0A9P6KCM6"/>
<organism evidence="2 3">
    <name type="scientific">Lunasporangiospora selenospora</name>
    <dbReference type="NCBI Taxonomy" id="979761"/>
    <lineage>
        <taxon>Eukaryota</taxon>
        <taxon>Fungi</taxon>
        <taxon>Fungi incertae sedis</taxon>
        <taxon>Mucoromycota</taxon>
        <taxon>Mortierellomycotina</taxon>
        <taxon>Mortierellomycetes</taxon>
        <taxon>Mortierellales</taxon>
        <taxon>Mortierellaceae</taxon>
        <taxon>Lunasporangiospora</taxon>
    </lineage>
</organism>
<dbReference type="EMBL" id="JAABOA010002449">
    <property type="protein sequence ID" value="KAF9579852.1"/>
    <property type="molecule type" value="Genomic_DNA"/>
</dbReference>
<dbReference type="Proteomes" id="UP000780801">
    <property type="component" value="Unassembled WGS sequence"/>
</dbReference>
<keyword evidence="1" id="KW-0472">Membrane</keyword>
<gene>
    <name evidence="2" type="ORF">BGW38_003715</name>
</gene>
<comment type="caution">
    <text evidence="2">The sequence shown here is derived from an EMBL/GenBank/DDBJ whole genome shotgun (WGS) entry which is preliminary data.</text>
</comment>
<accession>A0A9P6KCM6</accession>
<proteinExistence type="predicted"/>